<sequence>MKSKIVASEEEGRVASVQVRKEAGNEKFTVRSSWNRPKRRKKEKKAGKKEEEKKKASCLRQKGYTNFEWSRVKELWRETYLSFLSKILKLKE</sequence>
<protein>
    <submittedName>
        <fullName evidence="2">Uncharacterized protein</fullName>
    </submittedName>
</protein>
<keyword evidence="3" id="KW-1185">Reference proteome</keyword>
<dbReference type="EMBL" id="JAWJWF010000052">
    <property type="protein sequence ID" value="KAK6617223.1"/>
    <property type="molecule type" value="Genomic_DNA"/>
</dbReference>
<name>A0ABR1ADQ3_POLSC</name>
<reference evidence="2 3" key="1">
    <citation type="submission" date="2023-09" db="EMBL/GenBank/DDBJ databases">
        <title>Genomes of two closely related lineages of the louse Polyplax serrata with different host specificities.</title>
        <authorList>
            <person name="Martinu J."/>
            <person name="Tarabai H."/>
            <person name="Stefka J."/>
            <person name="Hypsa V."/>
        </authorList>
    </citation>
    <scope>NUCLEOTIDE SEQUENCE [LARGE SCALE GENOMIC DNA]</scope>
    <source>
        <strain evidence="2">98ZLc_SE</strain>
    </source>
</reference>
<dbReference type="Proteomes" id="UP001359485">
    <property type="component" value="Unassembled WGS sequence"/>
</dbReference>
<evidence type="ECO:0000256" key="1">
    <source>
        <dbReference type="SAM" id="MobiDB-lite"/>
    </source>
</evidence>
<gene>
    <name evidence="2" type="ORF">RUM44_005554</name>
</gene>
<accession>A0ABR1ADQ3</accession>
<proteinExistence type="predicted"/>
<feature type="compositionally biased region" description="Basic residues" evidence="1">
    <location>
        <begin position="36"/>
        <end position="47"/>
    </location>
</feature>
<comment type="caution">
    <text evidence="2">The sequence shown here is derived from an EMBL/GenBank/DDBJ whole genome shotgun (WGS) entry which is preliminary data.</text>
</comment>
<organism evidence="2 3">
    <name type="scientific">Polyplax serrata</name>
    <name type="common">Common mouse louse</name>
    <dbReference type="NCBI Taxonomy" id="468196"/>
    <lineage>
        <taxon>Eukaryota</taxon>
        <taxon>Metazoa</taxon>
        <taxon>Ecdysozoa</taxon>
        <taxon>Arthropoda</taxon>
        <taxon>Hexapoda</taxon>
        <taxon>Insecta</taxon>
        <taxon>Pterygota</taxon>
        <taxon>Neoptera</taxon>
        <taxon>Paraneoptera</taxon>
        <taxon>Psocodea</taxon>
        <taxon>Troctomorpha</taxon>
        <taxon>Phthiraptera</taxon>
        <taxon>Anoplura</taxon>
        <taxon>Polyplacidae</taxon>
        <taxon>Polyplax</taxon>
    </lineage>
</organism>
<evidence type="ECO:0000313" key="3">
    <source>
        <dbReference type="Proteomes" id="UP001359485"/>
    </source>
</evidence>
<evidence type="ECO:0000313" key="2">
    <source>
        <dbReference type="EMBL" id="KAK6617223.1"/>
    </source>
</evidence>
<feature type="region of interest" description="Disordered" evidence="1">
    <location>
        <begin position="24"/>
        <end position="55"/>
    </location>
</feature>